<keyword evidence="2" id="KW-1185">Reference proteome</keyword>
<sequence>MQKSVRYNEGHALYLALLARKEGTKRGYLSKKTAETSRWHEKWFALYQNMLFYFESEQSARPAGVYMLEGCTCERAPAPKGASVGSAKDAALDKQLARSLLASSSDPVVGRAVPLRHPPPASADGAQQQEEVGTAVAAVTQQQRGLGAAGACQRPAGEWSCAQGGKAVHQASGCLLCLPHGQAGGGQLLLPGLAPSAASASSLCVPECFWKQVGG</sequence>
<reference evidence="1" key="1">
    <citation type="submission" date="2021-08" db="EMBL/GenBank/DDBJ databases">
        <title>The first chromosome-level gecko genome reveals the dynamic sex chromosomes of Neotropical dwarf geckos (Sphaerodactylidae: Sphaerodactylus).</title>
        <authorList>
            <person name="Pinto B.J."/>
            <person name="Keating S.E."/>
            <person name="Gamble T."/>
        </authorList>
    </citation>
    <scope>NUCLEOTIDE SEQUENCE</scope>
    <source>
        <strain evidence="1">TG3544</strain>
    </source>
</reference>
<gene>
    <name evidence="1" type="ORF">K3G42_015096</name>
</gene>
<protein>
    <submittedName>
        <fullName evidence="1">Uncharacterized protein</fullName>
    </submittedName>
</protein>
<comment type="caution">
    <text evidence="1">The sequence shown here is derived from an EMBL/GenBank/DDBJ whole genome shotgun (WGS) entry which is preliminary data.</text>
</comment>
<proteinExistence type="predicted"/>
<evidence type="ECO:0000313" key="1">
    <source>
        <dbReference type="EMBL" id="KAH7994768.1"/>
    </source>
</evidence>
<dbReference type="Proteomes" id="UP000827872">
    <property type="component" value="Linkage Group LG07"/>
</dbReference>
<organism evidence="1 2">
    <name type="scientific">Sphaerodactylus townsendi</name>
    <dbReference type="NCBI Taxonomy" id="933632"/>
    <lineage>
        <taxon>Eukaryota</taxon>
        <taxon>Metazoa</taxon>
        <taxon>Chordata</taxon>
        <taxon>Craniata</taxon>
        <taxon>Vertebrata</taxon>
        <taxon>Euteleostomi</taxon>
        <taxon>Lepidosauria</taxon>
        <taxon>Squamata</taxon>
        <taxon>Bifurcata</taxon>
        <taxon>Gekkota</taxon>
        <taxon>Sphaerodactylidae</taxon>
        <taxon>Sphaerodactylus</taxon>
    </lineage>
</organism>
<evidence type="ECO:0000313" key="2">
    <source>
        <dbReference type="Proteomes" id="UP000827872"/>
    </source>
</evidence>
<accession>A0ACB8EQY2</accession>
<name>A0ACB8EQY2_9SAUR</name>
<dbReference type="EMBL" id="CM037620">
    <property type="protein sequence ID" value="KAH7994768.1"/>
    <property type="molecule type" value="Genomic_DNA"/>
</dbReference>